<dbReference type="Pfam" id="PF00270">
    <property type="entry name" value="DEAD"/>
    <property type="match status" value="1"/>
</dbReference>
<evidence type="ECO:0000256" key="5">
    <source>
        <dbReference type="ARBA" id="ARBA00022695"/>
    </source>
</evidence>
<evidence type="ECO:0000256" key="9">
    <source>
        <dbReference type="SAM" id="Phobius"/>
    </source>
</evidence>
<dbReference type="InterPro" id="IPR043128">
    <property type="entry name" value="Rev_trsase/Diguanyl_cyclase"/>
</dbReference>
<feature type="transmembrane region" description="Helical" evidence="9">
    <location>
        <begin position="185"/>
        <end position="203"/>
    </location>
</feature>
<dbReference type="EMBL" id="KT601099">
    <property type="protein sequence ID" value="ALO50125.1"/>
    <property type="molecule type" value="Genomic_RNA"/>
</dbReference>
<evidence type="ECO:0000256" key="7">
    <source>
        <dbReference type="ARBA" id="ARBA00022844"/>
    </source>
</evidence>
<feature type="transmembrane region" description="Helical" evidence="9">
    <location>
        <begin position="209"/>
        <end position="234"/>
    </location>
</feature>
<name>A0A0S2KP81_9VIRU</name>
<feature type="transmembrane region" description="Helical" evidence="9">
    <location>
        <begin position="43"/>
        <end position="61"/>
    </location>
</feature>
<evidence type="ECO:0000313" key="13">
    <source>
        <dbReference type="Proteomes" id="UP000207586"/>
    </source>
</evidence>
<dbReference type="InterPro" id="IPR027417">
    <property type="entry name" value="P-loop_NTPase"/>
</dbReference>
<dbReference type="PROSITE" id="PS51192">
    <property type="entry name" value="HELICASE_ATP_BIND_1"/>
    <property type="match status" value="1"/>
</dbReference>
<dbReference type="SMART" id="SM00487">
    <property type="entry name" value="DEXDc"/>
    <property type="match status" value="1"/>
</dbReference>
<keyword evidence="13" id="KW-1185">Reference proteome</keyword>
<dbReference type="GO" id="GO:0043657">
    <property type="term" value="C:host cell"/>
    <property type="evidence" value="ECO:0007669"/>
    <property type="project" value="UniProtKB-SubCell"/>
</dbReference>
<evidence type="ECO:0000256" key="4">
    <source>
        <dbReference type="ARBA" id="ARBA00022679"/>
    </source>
</evidence>
<evidence type="ECO:0000256" key="6">
    <source>
        <dbReference type="ARBA" id="ARBA00022741"/>
    </source>
</evidence>
<evidence type="ECO:0000259" key="11">
    <source>
        <dbReference type="PROSITE" id="PS51192"/>
    </source>
</evidence>
<keyword evidence="6" id="KW-0547">Nucleotide-binding</keyword>
<sequence length="1535" mass="172827">MLRKFLIIVIISLIMMLLMAFLPVLLMYGFVLPLWVVGWLPSQTIFLWLFFGPLMLLLVSLRAKAAIDAEYDLLQEVGPDRLLWCSVAKPYGNILGVNVRPKVQEVWFEGWHAFAEECFDIPVLGPIMHKFRGAGEESFRTLGSRAWSGCVSWAHKTSDWRFVCFTWTLTLWHLWKVIAKRGFPIILRLVTVWLWLIVIVCYAPEGVVWHVSISLAQGLLAFFAVGVSGDWLFLTWLKWRVTDLVVSFVLATDGFSWWVKSSYSQKLAGDTKKAAGVFQELVMKGVLFIDELRLPEFIRRRGGFAVDGEVLKNSRDIMAELGWPVNVLPTEPDFDIEPLAEKFKESLLLGSDFKTGIRTAKMRVDSSLVHLRVQALQYKRTETYQSTTNELEATSRYFPTPVYRYPELELEEVWSVLADIFAHSKLTPFNRIISLWEKKYALGFWMKDPFRHKKYRRKDFIGKMGYNAFKRLWAETFYWAPLIAPVAHISVKGEPLPPKKWAANKVRSIVGSPVTQYILSTIFNFGPNHNFAWETTPIKIGMPLNGFWMSRLWSRHARFDNHLEGDMSEFDSTVQGKVVELIKAVRKKGYDFHKDRSRICDLIDINYEQVVNQSLGFTSTGNIYAKGTGLTTGHSSTSMDNSIALTVLYLMAWKELTGLSAREFLAFNELSCFGDDHMLSYSSSRPLSWAPKNIAKVMAKWGVTNNVEQKSLWKLSFLGKFCRKRTTSDVAHGKLHGVDLPQHIVWHDRQRLLGKLTAPIKNTQPTYRLKRLLGYLELTAHHQDIYEEITRIIKESKSMQATLRNEKLRVPTYRSILRRWYESSAKPPADTEFQDEEERFIQDGTLISYGTPTMADELLSTLSLVPDFLNPSVFNMGFVRAAQNRLGSLVSWPFELIGGQNNSLGEGQLKYLLDRTPYRMLDASIAFATPGSCNKTELLIRHWLFLLYCRWRPTTRAVRLLGFIVSKVANWQFGINGVVQFEAAQMDFGLDKLLVVACLSFVVFPEVLGPVTMVRLPDIGVISDLLWNKVLSTIWASVPSNYSEVGRIVSRQAVGAKPALIVAPTGTGKSTAMIGYFRQQLGGTCPKIVVIVPRTILAVGLTTYMKSIWGDDISGSTTGLTLDPSAKVWYVTPQSFFGLTGRIPRGSLVVIDEAHLMEKEYQLLRQIAPLLPFKVVMATATPTEDVLKDCSYQVSVPVASLWSVDVVEKRLPPTPVTRLGAAWTSFIKQHRSSLSRNMKALYVVNTPEQADELAASDSLPSQALSSMHSSQIDPGACRYYATSIVDVGVTIDGLDIFVTPDWHYAGAGRLYKLTPEERKQRKGRVGRTRNGTFVIVSHDHTLPEKPTDFALDVGNLHTFLSTGVSPYLLHKLEPTGTLRALGLNPLTVKEEDIGDVLRASHIYYANLKPLVLSALGRNVDASGGVVLQHTGTGNISSTFQWDAAELVTAMDTGLGKLLRSFHEGDEESFPTDDSLWARLTRSAGPYYNPANLLMRLSSDPAEGETDAINQKNPAGSFVENIYEVNKIITLLASVE</sequence>
<evidence type="ECO:0000256" key="8">
    <source>
        <dbReference type="ARBA" id="ARBA00022953"/>
    </source>
</evidence>
<accession>A0A0S2KP81</accession>
<keyword evidence="9" id="KW-1133">Transmembrane helix</keyword>
<dbReference type="PROSITE" id="PS50507">
    <property type="entry name" value="RDRP_SSRNA_POS"/>
    <property type="match status" value="1"/>
</dbReference>
<dbReference type="InterPro" id="IPR014001">
    <property type="entry name" value="Helicase_ATP-bd"/>
</dbReference>
<keyword evidence="4" id="KW-0808">Transferase</keyword>
<feature type="domain" description="Helicase ATP-binding" evidence="11">
    <location>
        <begin position="1050"/>
        <end position="1200"/>
    </location>
</feature>
<protein>
    <submittedName>
        <fullName evidence="12">174 kDa protein</fullName>
    </submittedName>
</protein>
<comment type="subcellular location">
    <subcellularLocation>
        <location evidence="2">Host cell</location>
    </subcellularLocation>
    <subcellularLocation>
        <location evidence="1">Virion</location>
    </subcellularLocation>
</comment>
<dbReference type="GO" id="GO:0005524">
    <property type="term" value="F:ATP binding"/>
    <property type="evidence" value="ECO:0007669"/>
    <property type="project" value="InterPro"/>
</dbReference>
<dbReference type="GO" id="GO:0006351">
    <property type="term" value="P:DNA-templated transcription"/>
    <property type="evidence" value="ECO:0007669"/>
    <property type="project" value="InterPro"/>
</dbReference>
<dbReference type="SUPFAM" id="SSF56672">
    <property type="entry name" value="DNA/RNA polymerases"/>
    <property type="match status" value="1"/>
</dbReference>
<dbReference type="Gene3D" id="3.30.70.270">
    <property type="match status" value="1"/>
</dbReference>
<dbReference type="Gene3D" id="3.40.50.300">
    <property type="entry name" value="P-loop containing nucleotide triphosphate hydrolases"/>
    <property type="match status" value="2"/>
</dbReference>
<dbReference type="GO" id="GO:0039694">
    <property type="term" value="P:viral RNA genome replication"/>
    <property type="evidence" value="ECO:0007669"/>
    <property type="project" value="InterPro"/>
</dbReference>
<keyword evidence="5" id="KW-0548">Nucleotidyltransferase</keyword>
<dbReference type="InterPro" id="IPR011545">
    <property type="entry name" value="DEAD/DEAH_box_helicase_dom"/>
</dbReference>
<evidence type="ECO:0000313" key="12">
    <source>
        <dbReference type="EMBL" id="ALO50125.1"/>
    </source>
</evidence>
<evidence type="ECO:0000259" key="10">
    <source>
        <dbReference type="PROSITE" id="PS50507"/>
    </source>
</evidence>
<dbReference type="Pfam" id="PF00680">
    <property type="entry name" value="RdRP_1"/>
    <property type="match status" value="1"/>
</dbReference>
<dbReference type="Proteomes" id="UP000207586">
    <property type="component" value="Segment"/>
</dbReference>
<reference evidence="12 13" key="1">
    <citation type="journal article" date="2015" name="Virus Res.">
        <title>Multiple approaches for the detection and characterization of viral and plasmid symbionts from a collection of marine fungi.</title>
        <authorList>
            <person name="Nerva L."/>
            <person name="Ciuffo M."/>
            <person name="Vallino M."/>
            <person name="Margaria P."/>
            <person name="Varese G.C."/>
            <person name="Gnavi G."/>
            <person name="Turina M."/>
        </authorList>
    </citation>
    <scope>NUCLEOTIDE SEQUENCE [LARGE SCALE GENOMIC DNA]</scope>
</reference>
<dbReference type="RefSeq" id="YP_009182154.1">
    <property type="nucleotide sequence ID" value="NC_028467.1"/>
</dbReference>
<feature type="domain" description="RdRp catalytic" evidence="10">
    <location>
        <begin position="560"/>
        <end position="689"/>
    </location>
</feature>
<dbReference type="GO" id="GO:0003968">
    <property type="term" value="F:RNA-directed RNA polymerase activity"/>
    <property type="evidence" value="ECO:0007669"/>
    <property type="project" value="UniProtKB-KW"/>
</dbReference>
<dbReference type="InterPro" id="IPR043502">
    <property type="entry name" value="DNA/RNA_pol_sf"/>
</dbReference>
<dbReference type="KEGG" id="vg:26373841"/>
<feature type="transmembrane region" description="Helical" evidence="9">
    <location>
        <begin position="241"/>
        <end position="259"/>
    </location>
</feature>
<keyword evidence="3" id="KW-0696">RNA-directed RNA polymerase</keyword>
<organism evidence="12 13">
    <name type="scientific">Penicillium aurantiogriseum fusarivirus 1</name>
    <dbReference type="NCBI Taxonomy" id="1755752"/>
    <lineage>
        <taxon>Viruses</taxon>
        <taxon>Riboviria</taxon>
        <taxon>Orthornavirae</taxon>
        <taxon>Pisuviricota</taxon>
        <taxon>Duplopiviricetes</taxon>
        <taxon>Durnavirales</taxon>
        <taxon>Fusariviridae</taxon>
        <taxon>Alphafusarivirus</taxon>
        <taxon>Alphafusarivirus penicilli</taxon>
    </lineage>
</organism>
<keyword evidence="7" id="KW-0946">Virion</keyword>
<keyword evidence="8" id="KW-0693">Viral RNA replication</keyword>
<proteinExistence type="predicted"/>
<keyword evidence="9" id="KW-0472">Membrane</keyword>
<feature type="transmembrane region" description="Helical" evidence="9">
    <location>
        <begin position="7"/>
        <end position="31"/>
    </location>
</feature>
<keyword evidence="9" id="KW-0812">Transmembrane</keyword>
<dbReference type="GO" id="GO:0044423">
    <property type="term" value="C:virion component"/>
    <property type="evidence" value="ECO:0007669"/>
    <property type="project" value="UniProtKB-KW"/>
</dbReference>
<dbReference type="InterPro" id="IPR001205">
    <property type="entry name" value="RNA-dir_pol_C"/>
</dbReference>
<dbReference type="InterPro" id="IPR007094">
    <property type="entry name" value="RNA-dir_pol_PSvirus"/>
</dbReference>
<evidence type="ECO:0000256" key="1">
    <source>
        <dbReference type="ARBA" id="ARBA00004328"/>
    </source>
</evidence>
<dbReference type="SUPFAM" id="SSF52540">
    <property type="entry name" value="P-loop containing nucleoside triphosphate hydrolases"/>
    <property type="match status" value="1"/>
</dbReference>
<dbReference type="GeneID" id="26373841"/>
<evidence type="ECO:0000256" key="2">
    <source>
        <dbReference type="ARBA" id="ARBA00004340"/>
    </source>
</evidence>
<dbReference type="GO" id="GO:0003723">
    <property type="term" value="F:RNA binding"/>
    <property type="evidence" value="ECO:0007669"/>
    <property type="project" value="InterPro"/>
</dbReference>
<evidence type="ECO:0000256" key="3">
    <source>
        <dbReference type="ARBA" id="ARBA00022484"/>
    </source>
</evidence>